<reference evidence="3 4" key="1">
    <citation type="submission" date="2016-10" db="EMBL/GenBank/DDBJ databases">
        <authorList>
            <person name="de Groot N.N."/>
        </authorList>
    </citation>
    <scope>NUCLEOTIDE SEQUENCE [LARGE SCALE GENOMIC DNA]</scope>
    <source>
        <strain evidence="3 4">DSM 43019</strain>
    </source>
</reference>
<evidence type="ECO:0000313" key="4">
    <source>
        <dbReference type="Proteomes" id="UP000199645"/>
    </source>
</evidence>
<dbReference type="RefSeq" id="WP_093611005.1">
    <property type="nucleotide sequence ID" value="NZ_BOMT01000020.1"/>
</dbReference>
<dbReference type="OrthoDB" id="3381546at2"/>
<name>A0A1I2C0B8_9ACTN</name>
<evidence type="ECO:0000313" key="3">
    <source>
        <dbReference type="EMBL" id="SFE61578.1"/>
    </source>
</evidence>
<keyword evidence="1" id="KW-0812">Transmembrane</keyword>
<dbReference type="Proteomes" id="UP000199645">
    <property type="component" value="Unassembled WGS sequence"/>
</dbReference>
<keyword evidence="1" id="KW-0472">Membrane</keyword>
<gene>
    <name evidence="3" type="ORF">SAMN05421541_102622</name>
</gene>
<organism evidence="3 4">
    <name type="scientific">Actinoplanes philippinensis</name>
    <dbReference type="NCBI Taxonomy" id="35752"/>
    <lineage>
        <taxon>Bacteria</taxon>
        <taxon>Bacillati</taxon>
        <taxon>Actinomycetota</taxon>
        <taxon>Actinomycetes</taxon>
        <taxon>Micromonosporales</taxon>
        <taxon>Micromonosporaceae</taxon>
        <taxon>Actinoplanes</taxon>
    </lineage>
</organism>
<accession>A0A1I2C0B8</accession>
<keyword evidence="4" id="KW-1185">Reference proteome</keyword>
<sequence>MVRGAITRLVTAAAGAVVALALTLGGAPGAAQAAPKAPPKADALQLVGNGIEETVLVRQDERPRLFQMLTSEVDWLASASSSSSAPKAAQLGPKYTLTLLVKDAPSQLYHLYPLAQGGPRAHRPAKQPAGGKQTEAWFYGRLSMPESLRMGGAPLEIKPDVVHGGIGGGVGTDLAVDRVNPMEEVSQALAEFRRLFLLNGAVLLVILTGLAGMAFLIRRRV</sequence>
<dbReference type="AlphaFoldDB" id="A0A1I2C0B8"/>
<evidence type="ECO:0000256" key="1">
    <source>
        <dbReference type="SAM" id="Phobius"/>
    </source>
</evidence>
<feature type="signal peptide" evidence="2">
    <location>
        <begin position="1"/>
        <end position="33"/>
    </location>
</feature>
<dbReference type="EMBL" id="FONV01000002">
    <property type="protein sequence ID" value="SFE61578.1"/>
    <property type="molecule type" value="Genomic_DNA"/>
</dbReference>
<keyword evidence="2" id="KW-0732">Signal</keyword>
<keyword evidence="1" id="KW-1133">Transmembrane helix</keyword>
<protein>
    <submittedName>
        <fullName evidence="3">Uncharacterized protein</fullName>
    </submittedName>
</protein>
<proteinExistence type="predicted"/>
<feature type="chain" id="PRO_5011606455" evidence="2">
    <location>
        <begin position="34"/>
        <end position="221"/>
    </location>
</feature>
<feature type="transmembrane region" description="Helical" evidence="1">
    <location>
        <begin position="195"/>
        <end position="217"/>
    </location>
</feature>
<evidence type="ECO:0000256" key="2">
    <source>
        <dbReference type="SAM" id="SignalP"/>
    </source>
</evidence>